<comment type="caution">
    <text evidence="3">The sequence shown here is derived from an EMBL/GenBank/DDBJ whole genome shotgun (WGS) entry which is preliminary data.</text>
</comment>
<evidence type="ECO:0000259" key="2">
    <source>
        <dbReference type="Pfam" id="PF09851"/>
    </source>
</evidence>
<sequence length="76" mass="9018">MMHWFDSCTGFQGGGWMMFGMFIFWGLLIFLGFYLMKNYINGNNGSSRNHHIDILKERLAKGEITEEEYDRLMKKL</sequence>
<dbReference type="Proteomes" id="UP001225646">
    <property type="component" value="Unassembled WGS sequence"/>
</dbReference>
<evidence type="ECO:0000313" key="3">
    <source>
        <dbReference type="EMBL" id="MDQ0162370.1"/>
    </source>
</evidence>
<dbReference type="RefSeq" id="WP_419151836.1">
    <property type="nucleotide sequence ID" value="NZ_JAUSTR010000004.1"/>
</dbReference>
<name>A0ABT9VN20_9BACI</name>
<keyword evidence="1" id="KW-1133">Transmembrane helix</keyword>
<keyword evidence="1" id="KW-0472">Membrane</keyword>
<protein>
    <submittedName>
        <fullName evidence="3">Membrane protein</fullName>
    </submittedName>
</protein>
<feature type="domain" description="SHOCT" evidence="2">
    <location>
        <begin position="52"/>
        <end position="76"/>
    </location>
</feature>
<feature type="transmembrane region" description="Helical" evidence="1">
    <location>
        <begin position="15"/>
        <end position="36"/>
    </location>
</feature>
<dbReference type="InterPro" id="IPR018649">
    <property type="entry name" value="SHOCT"/>
</dbReference>
<proteinExistence type="predicted"/>
<organism evidence="3 4">
    <name type="scientific">Aeribacillus alveayuensis</name>
    <dbReference type="NCBI Taxonomy" id="279215"/>
    <lineage>
        <taxon>Bacteria</taxon>
        <taxon>Bacillati</taxon>
        <taxon>Bacillota</taxon>
        <taxon>Bacilli</taxon>
        <taxon>Bacillales</taxon>
        <taxon>Bacillaceae</taxon>
        <taxon>Aeribacillus</taxon>
    </lineage>
</organism>
<evidence type="ECO:0000256" key="1">
    <source>
        <dbReference type="SAM" id="Phobius"/>
    </source>
</evidence>
<evidence type="ECO:0000313" key="4">
    <source>
        <dbReference type="Proteomes" id="UP001225646"/>
    </source>
</evidence>
<dbReference type="EMBL" id="JAUSTR010000004">
    <property type="protein sequence ID" value="MDQ0162370.1"/>
    <property type="molecule type" value="Genomic_DNA"/>
</dbReference>
<reference evidence="3 4" key="1">
    <citation type="submission" date="2023-07" db="EMBL/GenBank/DDBJ databases">
        <title>Genomic Encyclopedia of Type Strains, Phase IV (KMG-IV): sequencing the most valuable type-strain genomes for metagenomic binning, comparative biology and taxonomic classification.</title>
        <authorList>
            <person name="Goeker M."/>
        </authorList>
    </citation>
    <scope>NUCLEOTIDE SEQUENCE [LARGE SCALE GENOMIC DNA]</scope>
    <source>
        <strain evidence="3 4">DSM 19092</strain>
    </source>
</reference>
<keyword evidence="1" id="KW-0812">Transmembrane</keyword>
<accession>A0ABT9VN20</accession>
<gene>
    <name evidence="3" type="ORF">J2S06_001447</name>
</gene>
<dbReference type="Pfam" id="PF09851">
    <property type="entry name" value="SHOCT"/>
    <property type="match status" value="1"/>
</dbReference>
<keyword evidence="4" id="KW-1185">Reference proteome</keyword>